<evidence type="ECO:0000313" key="3">
    <source>
        <dbReference type="EMBL" id="OQD44891.1"/>
    </source>
</evidence>
<proteinExistence type="predicted"/>
<feature type="transmembrane region" description="Helical" evidence="1">
    <location>
        <begin position="15"/>
        <end position="36"/>
    </location>
</feature>
<evidence type="ECO:0000256" key="1">
    <source>
        <dbReference type="SAM" id="Phobius"/>
    </source>
</evidence>
<dbReference type="Proteomes" id="UP000242219">
    <property type="component" value="Unassembled WGS sequence"/>
</dbReference>
<evidence type="ECO:0000259" key="2">
    <source>
        <dbReference type="Pfam" id="PF02517"/>
    </source>
</evidence>
<dbReference type="Pfam" id="PF02517">
    <property type="entry name" value="Rce1-like"/>
    <property type="match status" value="1"/>
</dbReference>
<feature type="transmembrane region" description="Helical" evidence="1">
    <location>
        <begin position="57"/>
        <end position="74"/>
    </location>
</feature>
<keyword evidence="1" id="KW-0812">Transmembrane</keyword>
<dbReference type="GO" id="GO:0004175">
    <property type="term" value="F:endopeptidase activity"/>
    <property type="evidence" value="ECO:0007669"/>
    <property type="project" value="UniProtKB-ARBA"/>
</dbReference>
<dbReference type="GO" id="GO:0080120">
    <property type="term" value="P:CAAX-box protein maturation"/>
    <property type="evidence" value="ECO:0007669"/>
    <property type="project" value="UniProtKB-ARBA"/>
</dbReference>
<keyword evidence="1" id="KW-0472">Membrane</keyword>
<feature type="transmembrane region" description="Helical" evidence="1">
    <location>
        <begin position="140"/>
        <end position="158"/>
    </location>
</feature>
<protein>
    <recommendedName>
        <fullName evidence="2">CAAX prenyl protease 2/Lysostaphin resistance protein A-like domain-containing protein</fullName>
    </recommendedName>
</protein>
<name>A0A1V6LXM1_9BACT</name>
<feature type="transmembrane region" description="Helical" evidence="1">
    <location>
        <begin position="203"/>
        <end position="224"/>
    </location>
</feature>
<dbReference type="EMBL" id="MJUW02000113">
    <property type="protein sequence ID" value="OQD44891.1"/>
    <property type="molecule type" value="Genomic_DNA"/>
</dbReference>
<keyword evidence="1" id="KW-1133">Transmembrane helix</keyword>
<evidence type="ECO:0000313" key="4">
    <source>
        <dbReference type="Proteomes" id="UP000242219"/>
    </source>
</evidence>
<dbReference type="AlphaFoldDB" id="A0A1V6LXM1"/>
<gene>
    <name evidence="3" type="ORF">BIY37_11250</name>
</gene>
<dbReference type="RefSeq" id="WP_070067925.1">
    <property type="nucleotide sequence ID" value="NZ_MJUW02000113.1"/>
</dbReference>
<feature type="transmembrane region" description="Helical" evidence="1">
    <location>
        <begin position="86"/>
        <end position="108"/>
    </location>
</feature>
<feature type="transmembrane region" description="Helical" evidence="1">
    <location>
        <begin position="115"/>
        <end position="134"/>
    </location>
</feature>
<sequence length="238" mass="26317">MESYYHRSKNIANSYLFILPLLVLYETGIALQGSGIKNASGVFIEKIFTLFGKNGSLIFNFLVIVFFLISAIYVEKKHKLDLLTFIFMFLESVVYALFIGNVIGYVVYKLLFPCALARPFSVNMWLGIILSIGAGVYEEIVFRLLLIKLLCFVFATLLKISKPMSATISVMTGALLFAAMHYVGSLGDVLTDTNFTFRALSGVVLATIFLSRGLGVAVYTHAIYDVLSVLKPFHVSGG</sequence>
<keyword evidence="4" id="KW-1185">Reference proteome</keyword>
<reference evidence="3 4" key="1">
    <citation type="journal article" date="2016" name="Genome Announc.">
        <title>Draft Genome Sequence of the Anaerobic Ammonium-Oxidizing Bacterium 'Candidatus Brocadia sp. 40'.</title>
        <authorList>
            <person name="Ali M."/>
            <person name="Haroon M.F."/>
            <person name="Narita Y."/>
            <person name="Zhang L."/>
            <person name="Rangel Shaw D."/>
            <person name="Okabe S."/>
            <person name="Saikaly P.E."/>
        </authorList>
    </citation>
    <scope>NUCLEOTIDE SEQUENCE [LARGE SCALE GENOMIC DNA]</scope>
    <source>
        <strain evidence="3 4">40</strain>
    </source>
</reference>
<feature type="domain" description="CAAX prenyl protease 2/Lysostaphin resistance protein A-like" evidence="2">
    <location>
        <begin position="123"/>
        <end position="226"/>
    </location>
</feature>
<accession>A0A1V6LXM1</accession>
<organism evidence="3 4">
    <name type="scientific">Candidatus Brocadia sapporoensis</name>
    <dbReference type="NCBI Taxonomy" id="392547"/>
    <lineage>
        <taxon>Bacteria</taxon>
        <taxon>Pseudomonadati</taxon>
        <taxon>Planctomycetota</taxon>
        <taxon>Candidatus Brocadiia</taxon>
        <taxon>Candidatus Brocadiales</taxon>
        <taxon>Candidatus Brocadiaceae</taxon>
        <taxon>Candidatus Brocadia</taxon>
    </lineage>
</organism>
<dbReference type="InterPro" id="IPR003675">
    <property type="entry name" value="Rce1/LyrA-like_dom"/>
</dbReference>
<comment type="caution">
    <text evidence="3">The sequence shown here is derived from an EMBL/GenBank/DDBJ whole genome shotgun (WGS) entry which is preliminary data.</text>
</comment>
<feature type="transmembrane region" description="Helical" evidence="1">
    <location>
        <begin position="165"/>
        <end position="183"/>
    </location>
</feature>